<sequence>MGHAAGGAEPPLARQAATLRGEQTAVPVIGTPTVLLVTANPADQRLWIDEEMKRVQDELRTSTRQNAPQVVREDAARGEDFLRVLNRYQPQLLHFSGHRDEESRTFVDAEGSTLPLSHDRVVEAPRIAGGVRVAVFMACHSGAVAGRVVEVRGRGHRHGDGTRRRRGALVLGPLLPGARRGPERAAPRFGGRDRPP</sequence>
<keyword evidence="3" id="KW-0614">Plasmid</keyword>
<proteinExistence type="predicted"/>
<gene>
    <name evidence="3" type="ORF">DAETH_38610</name>
</gene>
<reference evidence="3" key="1">
    <citation type="submission" date="2022-07" db="EMBL/GenBank/DDBJ databases">
        <title>Complete Genome Sequence of the Radioresistant Bacterium Deinococcus aetherius ST0316, Isolated from the Air Dust collected in Lower Stratosphere above Japan.</title>
        <authorList>
            <person name="Satoh K."/>
            <person name="Hagiwara K."/>
            <person name="Katsumata K."/>
            <person name="Kubo A."/>
            <person name="Yokobori S."/>
            <person name="Yamagishi A."/>
            <person name="Oono Y."/>
            <person name="Narumi I."/>
        </authorList>
    </citation>
    <scope>NUCLEOTIDE SEQUENCE</scope>
    <source>
        <strain evidence="3">ST0316</strain>
        <plasmid evidence="3">pDAETH-1</plasmid>
    </source>
</reference>
<evidence type="ECO:0000313" key="4">
    <source>
        <dbReference type="Proteomes" id="UP001064971"/>
    </source>
</evidence>
<keyword evidence="4" id="KW-1185">Reference proteome</keyword>
<dbReference type="Pfam" id="PF12770">
    <property type="entry name" value="CHAT"/>
    <property type="match status" value="1"/>
</dbReference>
<protein>
    <recommendedName>
        <fullName evidence="2">CHAT domain-containing protein</fullName>
    </recommendedName>
</protein>
<feature type="compositionally biased region" description="Basic and acidic residues" evidence="1">
    <location>
        <begin position="180"/>
        <end position="196"/>
    </location>
</feature>
<geneLocation type="plasmid" evidence="3 4">
    <name>pDAETH-1</name>
</geneLocation>
<evidence type="ECO:0000313" key="3">
    <source>
        <dbReference type="EMBL" id="BDP43892.1"/>
    </source>
</evidence>
<name>A0ABN6RKM1_9DEIO</name>
<organism evidence="3 4">
    <name type="scientific">Deinococcus aetherius</name>
    <dbReference type="NCBI Taxonomy" id="200252"/>
    <lineage>
        <taxon>Bacteria</taxon>
        <taxon>Thermotogati</taxon>
        <taxon>Deinococcota</taxon>
        <taxon>Deinococci</taxon>
        <taxon>Deinococcales</taxon>
        <taxon>Deinococcaceae</taxon>
        <taxon>Deinococcus</taxon>
    </lineage>
</organism>
<evidence type="ECO:0000259" key="2">
    <source>
        <dbReference type="Pfam" id="PF12770"/>
    </source>
</evidence>
<dbReference type="Proteomes" id="UP001064971">
    <property type="component" value="Plasmid pDAETH-1"/>
</dbReference>
<evidence type="ECO:0000256" key="1">
    <source>
        <dbReference type="SAM" id="MobiDB-lite"/>
    </source>
</evidence>
<dbReference type="RefSeq" id="WP_264777730.1">
    <property type="nucleotide sequence ID" value="NZ_AP026561.1"/>
</dbReference>
<feature type="domain" description="CHAT" evidence="2">
    <location>
        <begin position="26"/>
        <end position="145"/>
    </location>
</feature>
<dbReference type="InterPro" id="IPR024983">
    <property type="entry name" value="CHAT_dom"/>
</dbReference>
<feature type="region of interest" description="Disordered" evidence="1">
    <location>
        <begin position="173"/>
        <end position="196"/>
    </location>
</feature>
<accession>A0ABN6RKM1</accession>
<dbReference type="EMBL" id="AP026561">
    <property type="protein sequence ID" value="BDP43892.1"/>
    <property type="molecule type" value="Genomic_DNA"/>
</dbReference>